<evidence type="ECO:0000313" key="5">
    <source>
        <dbReference type="EMBL" id="SEE48144.1"/>
    </source>
</evidence>
<dbReference type="SUPFAM" id="SSF52172">
    <property type="entry name" value="CheY-like"/>
    <property type="match status" value="1"/>
</dbReference>
<dbReference type="Pfam" id="PF04397">
    <property type="entry name" value="LytTR"/>
    <property type="match status" value="1"/>
</dbReference>
<dbReference type="GO" id="GO:0003677">
    <property type="term" value="F:DNA binding"/>
    <property type="evidence" value="ECO:0007669"/>
    <property type="project" value="InterPro"/>
</dbReference>
<keyword evidence="1" id="KW-0597">Phosphoprotein</keyword>
<dbReference type="PANTHER" id="PTHR37299:SF1">
    <property type="entry name" value="STAGE 0 SPORULATION PROTEIN A HOMOLOG"/>
    <property type="match status" value="1"/>
</dbReference>
<dbReference type="InterPro" id="IPR007492">
    <property type="entry name" value="LytTR_DNA-bd_dom"/>
</dbReference>
<dbReference type="EMBL" id="LGBR01000001">
    <property type="protein sequence ID" value="KOY52570.1"/>
    <property type="molecule type" value="Genomic_DNA"/>
</dbReference>
<proteinExistence type="predicted"/>
<evidence type="ECO:0000313" key="6">
    <source>
        <dbReference type="Proteomes" id="UP000037716"/>
    </source>
</evidence>
<dbReference type="AlphaFoldDB" id="A0A0N0CG04"/>
<dbReference type="PATRIC" id="fig|1300348.6.peg.2131"/>
<dbReference type="SMART" id="SM00850">
    <property type="entry name" value="LytTR"/>
    <property type="match status" value="1"/>
</dbReference>
<evidence type="ECO:0000256" key="1">
    <source>
        <dbReference type="PROSITE-ProRule" id="PRU00169"/>
    </source>
</evidence>
<evidence type="ECO:0000313" key="4">
    <source>
        <dbReference type="EMBL" id="KOY52570.1"/>
    </source>
</evidence>
<protein>
    <submittedName>
        <fullName evidence="5">Two component transcriptional regulator, LytTR family</fullName>
    </submittedName>
    <submittedName>
        <fullName evidence="4">Two-component system response regulator, LytR/AlgR family</fullName>
    </submittedName>
</protein>
<dbReference type="InterPro" id="IPR011006">
    <property type="entry name" value="CheY-like_superfamily"/>
</dbReference>
<dbReference type="Proteomes" id="UP000183071">
    <property type="component" value="Unassembled WGS sequence"/>
</dbReference>
<reference evidence="5 7" key="2">
    <citation type="submission" date="2016-10" db="EMBL/GenBank/DDBJ databases">
        <authorList>
            <person name="Varghese N."/>
            <person name="Submissions S."/>
        </authorList>
    </citation>
    <scope>NUCLEOTIDE SEQUENCE [LARGE SCALE GENOMIC DNA]</scope>
    <source>
        <strain evidence="5 7">DSW-5</strain>
    </source>
</reference>
<dbReference type="PANTHER" id="PTHR37299">
    <property type="entry name" value="TRANSCRIPTIONAL REGULATOR-RELATED"/>
    <property type="match status" value="1"/>
</dbReference>
<dbReference type="Proteomes" id="UP000037716">
    <property type="component" value="Unassembled WGS sequence"/>
</dbReference>
<dbReference type="InterPro" id="IPR001789">
    <property type="entry name" value="Sig_transdc_resp-reg_receiver"/>
</dbReference>
<keyword evidence="7" id="KW-1185">Reference proteome</keyword>
<dbReference type="GO" id="GO:0000156">
    <property type="term" value="F:phosphorelay response regulator activity"/>
    <property type="evidence" value="ECO:0007669"/>
    <property type="project" value="InterPro"/>
</dbReference>
<name>A0A0N0CG04_9FLAO</name>
<evidence type="ECO:0000259" key="2">
    <source>
        <dbReference type="PROSITE" id="PS50110"/>
    </source>
</evidence>
<dbReference type="Gene3D" id="3.40.50.2300">
    <property type="match status" value="1"/>
</dbReference>
<dbReference type="PROSITE" id="PS50110">
    <property type="entry name" value="RESPONSE_REGULATORY"/>
    <property type="match status" value="1"/>
</dbReference>
<dbReference type="Gene3D" id="2.40.50.1020">
    <property type="entry name" value="LytTr DNA-binding domain"/>
    <property type="match status" value="1"/>
</dbReference>
<feature type="domain" description="HTH LytTR-type" evidence="3">
    <location>
        <begin position="136"/>
        <end position="233"/>
    </location>
</feature>
<accession>A0A0N0CG04</accession>
<gene>
    <name evidence="4" type="ORF">I602_2130</name>
    <name evidence="5" type="ORF">SAMN05444353_1903</name>
</gene>
<dbReference type="PROSITE" id="PS50930">
    <property type="entry name" value="HTH_LYTTR"/>
    <property type="match status" value="1"/>
</dbReference>
<reference evidence="4 6" key="1">
    <citation type="submission" date="2015-07" db="EMBL/GenBank/DDBJ databases">
        <title>Genome of Polaribacter dokdonenesis DSW-5, isolated from seawater off Dokdo in Korea.</title>
        <authorList>
            <person name="Yoon K."/>
            <person name="Song J.Y."/>
            <person name="Kim J.F."/>
        </authorList>
    </citation>
    <scope>NUCLEOTIDE SEQUENCE [LARGE SCALE GENOMIC DNA]</scope>
    <source>
        <strain evidence="4 6">DSW-5</strain>
    </source>
</reference>
<sequence>MRGHINILIVEDNVIIADDLQYTIESLGHVVVGNVISYNDACIALQNKKVDLVFIDIQIASKETGIDLAEFINENHIIPFVFLTSNSDTDTIELASKTKPSGYLVKPFHQNNLKAAIEIAISNHKSKQLEEAQDIIFVKKNNFQHKIILNNVLFIKSDNIYLELHCEDGSMFLQRATLKSFLPQLPNYFKRCHKSYIVNIKYITAFNKKALMLNDESIPVSNQYIEILDAITS</sequence>
<organism evidence="4 6">
    <name type="scientific">Polaribacter dokdonensis DSW-5</name>
    <dbReference type="NCBI Taxonomy" id="1300348"/>
    <lineage>
        <taxon>Bacteria</taxon>
        <taxon>Pseudomonadati</taxon>
        <taxon>Bacteroidota</taxon>
        <taxon>Flavobacteriia</taxon>
        <taxon>Flavobacteriales</taxon>
        <taxon>Flavobacteriaceae</taxon>
    </lineage>
</organism>
<evidence type="ECO:0000313" key="7">
    <source>
        <dbReference type="Proteomes" id="UP000183071"/>
    </source>
</evidence>
<dbReference type="InterPro" id="IPR046947">
    <property type="entry name" value="LytR-like"/>
</dbReference>
<dbReference type="SMART" id="SM00448">
    <property type="entry name" value="REC"/>
    <property type="match status" value="1"/>
</dbReference>
<evidence type="ECO:0000259" key="3">
    <source>
        <dbReference type="PROSITE" id="PS50930"/>
    </source>
</evidence>
<dbReference type="CDD" id="cd17534">
    <property type="entry name" value="REC_DC-like"/>
    <property type="match status" value="1"/>
</dbReference>
<dbReference type="Pfam" id="PF00072">
    <property type="entry name" value="Response_reg"/>
    <property type="match status" value="1"/>
</dbReference>
<dbReference type="OrthoDB" id="2962330at2"/>
<dbReference type="RefSeq" id="WP_053974664.1">
    <property type="nucleotide sequence ID" value="NZ_FNUE01000002.1"/>
</dbReference>
<feature type="domain" description="Response regulatory" evidence="2">
    <location>
        <begin position="6"/>
        <end position="121"/>
    </location>
</feature>
<dbReference type="STRING" id="1300348.I602_2130"/>
<comment type="caution">
    <text evidence="4">The sequence shown here is derived from an EMBL/GenBank/DDBJ whole genome shotgun (WGS) entry which is preliminary data.</text>
</comment>
<dbReference type="EMBL" id="FNUE01000002">
    <property type="protein sequence ID" value="SEE48144.1"/>
    <property type="molecule type" value="Genomic_DNA"/>
</dbReference>
<feature type="modified residue" description="4-aspartylphosphate" evidence="1">
    <location>
        <position position="56"/>
    </location>
</feature>